<keyword evidence="1" id="KW-0732">Signal</keyword>
<feature type="chain" id="PRO_5043675821" evidence="1">
    <location>
        <begin position="29"/>
        <end position="108"/>
    </location>
</feature>
<accession>A0AAV8QH68</accession>
<dbReference type="EMBL" id="JAQQAF010000006">
    <property type="protein sequence ID" value="KAJ8475814.1"/>
    <property type="molecule type" value="Genomic_DNA"/>
</dbReference>
<dbReference type="Proteomes" id="UP001222027">
    <property type="component" value="Unassembled WGS sequence"/>
</dbReference>
<reference evidence="2 3" key="1">
    <citation type="submission" date="2022-12" db="EMBL/GenBank/DDBJ databases">
        <title>Chromosome-scale assembly of the Ensete ventricosum genome.</title>
        <authorList>
            <person name="Dussert Y."/>
            <person name="Stocks J."/>
            <person name="Wendawek A."/>
            <person name="Woldeyes F."/>
            <person name="Nichols R.A."/>
            <person name="Borrell J.S."/>
        </authorList>
    </citation>
    <scope>NUCLEOTIDE SEQUENCE [LARGE SCALE GENOMIC DNA]</scope>
    <source>
        <strain evidence="3">cv. Maze</strain>
        <tissue evidence="2">Seeds</tissue>
    </source>
</reference>
<evidence type="ECO:0000313" key="3">
    <source>
        <dbReference type="Proteomes" id="UP001222027"/>
    </source>
</evidence>
<feature type="signal peptide" evidence="1">
    <location>
        <begin position="1"/>
        <end position="28"/>
    </location>
</feature>
<organism evidence="2 3">
    <name type="scientific">Ensete ventricosum</name>
    <name type="common">Abyssinian banana</name>
    <name type="synonym">Musa ensete</name>
    <dbReference type="NCBI Taxonomy" id="4639"/>
    <lineage>
        <taxon>Eukaryota</taxon>
        <taxon>Viridiplantae</taxon>
        <taxon>Streptophyta</taxon>
        <taxon>Embryophyta</taxon>
        <taxon>Tracheophyta</taxon>
        <taxon>Spermatophyta</taxon>
        <taxon>Magnoliopsida</taxon>
        <taxon>Liliopsida</taxon>
        <taxon>Zingiberales</taxon>
        <taxon>Musaceae</taxon>
        <taxon>Ensete</taxon>
    </lineage>
</organism>
<evidence type="ECO:0000313" key="2">
    <source>
        <dbReference type="EMBL" id="KAJ8475814.1"/>
    </source>
</evidence>
<comment type="caution">
    <text evidence="2">The sequence shown here is derived from an EMBL/GenBank/DDBJ whole genome shotgun (WGS) entry which is preliminary data.</text>
</comment>
<proteinExistence type="predicted"/>
<keyword evidence="3" id="KW-1185">Reference proteome</keyword>
<name>A0AAV8QH68_ENSVE</name>
<protein>
    <submittedName>
        <fullName evidence="2">Uncharacterized protein</fullName>
    </submittedName>
</protein>
<sequence>MGAAMAVCTSVLFLVVTWLARPRDGASSLPGNPSSCKCWFSVHPHKLLMKAAEAPELHNQWIETYELISQGEIPNGSQDKDDAAYARKTNHLMLQFHQSFQPWQSQTP</sequence>
<dbReference type="AlphaFoldDB" id="A0AAV8QH68"/>
<gene>
    <name evidence="2" type="ORF">OPV22_019541</name>
</gene>
<evidence type="ECO:0000256" key="1">
    <source>
        <dbReference type="SAM" id="SignalP"/>
    </source>
</evidence>